<dbReference type="Gene3D" id="4.10.640.10">
    <property type="entry name" value="Ribosomal protein S18"/>
    <property type="match status" value="1"/>
</dbReference>
<keyword evidence="6" id="KW-1185">Reference proteome</keyword>
<evidence type="ECO:0000313" key="5">
    <source>
        <dbReference type="EMBL" id="CAK8998160.1"/>
    </source>
</evidence>
<dbReference type="InterPro" id="IPR002110">
    <property type="entry name" value="Ankyrin_rpt"/>
</dbReference>
<dbReference type="PROSITE" id="PS50088">
    <property type="entry name" value="ANK_REPEAT"/>
    <property type="match status" value="1"/>
</dbReference>
<dbReference type="InterPro" id="IPR036870">
    <property type="entry name" value="Ribosomal_bS18_sf"/>
</dbReference>
<comment type="caution">
    <text evidence="5">The sequence shown here is derived from an EMBL/GenBank/DDBJ whole genome shotgun (WGS) entry which is preliminary data.</text>
</comment>
<dbReference type="PANTHER" id="PTHR13479">
    <property type="entry name" value="30S RIBOSOMAL PROTEIN S18"/>
    <property type="match status" value="1"/>
</dbReference>
<protein>
    <submittedName>
        <fullName evidence="5">Chloroplastic</fullName>
    </submittedName>
</protein>
<proteinExistence type="inferred from homology"/>
<dbReference type="SUPFAM" id="SSF46911">
    <property type="entry name" value="Ribosomal protein S18"/>
    <property type="match status" value="1"/>
</dbReference>
<gene>
    <name evidence="5" type="ORF">SCF082_LOCUS5515</name>
</gene>
<sequence>MSCLQQFRPFRLRLAFASSRVRRATSTRGLASDGASKKEAAVKLVMQETKVSPSGSADSMLQELMDGVRQRRAMLGGSAQERAQMGDVGFRQPVWEDTDAIKKLKQDEIELTRKIFARVDPRSDAVSNLQGAAARHNIDPYWSPFHQVEDLKVQVTAEFDEYQRIVGAAEAKRTRIQIKRSLARMSRGVYNPYSSSFRIHQRQEVPDQPPKPFRLPDKFWEPSPLQVQLANERITFRDLDIIQHFLADNGYILPRRTTMLSRRKQKELVKAVISAQHMCLLPFRMKPKDYQVMPLMDPLQWMADRLTDRVREDKDRRSAAMLQVMMERYPELNYRNFLKHEVHGARWCDAAAATDGDTAVHVAAECGHLEVAELLNSWPMEPDSVDAMAVTKRYVCRRLDFCCGLQSGRRKAAEEHFCLSDARVSGSGASAVLSTCSARANLKRDLQGSEGLGGVDWPTVTCLGWWKTHLIREQQSVFKGFFHTRWHFLGCLKRFFVEPRAFAWDWQAARKEGEPDMP</sequence>
<comment type="similarity">
    <text evidence="1">Belongs to the bacterial ribosomal protein bS18 family.</text>
</comment>
<dbReference type="PROSITE" id="PS50297">
    <property type="entry name" value="ANK_REP_REGION"/>
    <property type="match status" value="1"/>
</dbReference>
<dbReference type="NCBIfam" id="TIGR00165">
    <property type="entry name" value="S18"/>
    <property type="match status" value="1"/>
</dbReference>
<evidence type="ECO:0000256" key="3">
    <source>
        <dbReference type="ARBA" id="ARBA00023274"/>
    </source>
</evidence>
<keyword evidence="2" id="KW-0689">Ribosomal protein</keyword>
<feature type="repeat" description="ANK" evidence="4">
    <location>
        <begin position="355"/>
        <end position="387"/>
    </location>
</feature>
<evidence type="ECO:0000256" key="1">
    <source>
        <dbReference type="ARBA" id="ARBA00005589"/>
    </source>
</evidence>
<organism evidence="5 6">
    <name type="scientific">Durusdinium trenchii</name>
    <dbReference type="NCBI Taxonomy" id="1381693"/>
    <lineage>
        <taxon>Eukaryota</taxon>
        <taxon>Sar</taxon>
        <taxon>Alveolata</taxon>
        <taxon>Dinophyceae</taxon>
        <taxon>Suessiales</taxon>
        <taxon>Symbiodiniaceae</taxon>
        <taxon>Durusdinium</taxon>
    </lineage>
</organism>
<dbReference type="PANTHER" id="PTHR13479:SF40">
    <property type="entry name" value="SMALL RIBOSOMAL SUBUNIT PROTEIN BS18M"/>
    <property type="match status" value="1"/>
</dbReference>
<dbReference type="InterPro" id="IPR036770">
    <property type="entry name" value="Ankyrin_rpt-contain_sf"/>
</dbReference>
<name>A0ABP0I6F5_9DINO</name>
<dbReference type="Pfam" id="PF01084">
    <property type="entry name" value="Ribosomal_S18"/>
    <property type="match status" value="1"/>
</dbReference>
<dbReference type="InterPro" id="IPR001648">
    <property type="entry name" value="Ribosomal_bS18"/>
</dbReference>
<evidence type="ECO:0000256" key="4">
    <source>
        <dbReference type="PROSITE-ProRule" id="PRU00023"/>
    </source>
</evidence>
<evidence type="ECO:0000256" key="2">
    <source>
        <dbReference type="ARBA" id="ARBA00022980"/>
    </source>
</evidence>
<keyword evidence="4" id="KW-0040">ANK repeat</keyword>
<evidence type="ECO:0000313" key="6">
    <source>
        <dbReference type="Proteomes" id="UP001642464"/>
    </source>
</evidence>
<dbReference type="Proteomes" id="UP001642464">
    <property type="component" value="Unassembled WGS sequence"/>
</dbReference>
<keyword evidence="3" id="KW-0687">Ribonucleoprotein</keyword>
<accession>A0ABP0I6F5</accession>
<reference evidence="5 6" key="1">
    <citation type="submission" date="2024-02" db="EMBL/GenBank/DDBJ databases">
        <authorList>
            <person name="Chen Y."/>
            <person name="Shah S."/>
            <person name="Dougan E. K."/>
            <person name="Thang M."/>
            <person name="Chan C."/>
        </authorList>
    </citation>
    <scope>NUCLEOTIDE SEQUENCE [LARGE SCALE GENOMIC DNA]</scope>
</reference>
<dbReference type="SUPFAM" id="SSF48403">
    <property type="entry name" value="Ankyrin repeat"/>
    <property type="match status" value="1"/>
</dbReference>
<dbReference type="EMBL" id="CAXAMM010003002">
    <property type="protein sequence ID" value="CAK8998160.1"/>
    <property type="molecule type" value="Genomic_DNA"/>
</dbReference>